<accession>A0AAV4TL51</accession>
<dbReference type="AlphaFoldDB" id="A0AAV4TL51"/>
<evidence type="ECO:0000313" key="2">
    <source>
        <dbReference type="Proteomes" id="UP001054945"/>
    </source>
</evidence>
<dbReference type="Proteomes" id="UP001054945">
    <property type="component" value="Unassembled WGS sequence"/>
</dbReference>
<organism evidence="1 2">
    <name type="scientific">Caerostris extrusa</name>
    <name type="common">Bark spider</name>
    <name type="synonym">Caerostris bankana</name>
    <dbReference type="NCBI Taxonomy" id="172846"/>
    <lineage>
        <taxon>Eukaryota</taxon>
        <taxon>Metazoa</taxon>
        <taxon>Ecdysozoa</taxon>
        <taxon>Arthropoda</taxon>
        <taxon>Chelicerata</taxon>
        <taxon>Arachnida</taxon>
        <taxon>Araneae</taxon>
        <taxon>Araneomorphae</taxon>
        <taxon>Entelegynae</taxon>
        <taxon>Araneoidea</taxon>
        <taxon>Araneidae</taxon>
        <taxon>Caerostris</taxon>
    </lineage>
</organism>
<evidence type="ECO:0000313" key="1">
    <source>
        <dbReference type="EMBL" id="GIY46855.1"/>
    </source>
</evidence>
<comment type="caution">
    <text evidence="1">The sequence shown here is derived from an EMBL/GenBank/DDBJ whole genome shotgun (WGS) entry which is preliminary data.</text>
</comment>
<sequence length="85" mass="9661">MYLIDSTLGFESRRDGFETKSETWLKAPSARWESVEYIVSQKDLGSEEFRYCDCIFNCGCIFKTVAAQDAAKTAEESSKDEKQPS</sequence>
<dbReference type="EMBL" id="BPLR01011490">
    <property type="protein sequence ID" value="GIY46855.1"/>
    <property type="molecule type" value="Genomic_DNA"/>
</dbReference>
<keyword evidence="2" id="KW-1185">Reference proteome</keyword>
<proteinExistence type="predicted"/>
<gene>
    <name evidence="1" type="ORF">CEXT_710891</name>
</gene>
<name>A0AAV4TL51_CAEEX</name>
<reference evidence="1 2" key="1">
    <citation type="submission" date="2021-06" db="EMBL/GenBank/DDBJ databases">
        <title>Caerostris extrusa draft genome.</title>
        <authorList>
            <person name="Kono N."/>
            <person name="Arakawa K."/>
        </authorList>
    </citation>
    <scope>NUCLEOTIDE SEQUENCE [LARGE SCALE GENOMIC DNA]</scope>
</reference>
<protein>
    <submittedName>
        <fullName evidence="1">Uncharacterized protein</fullName>
    </submittedName>
</protein>